<keyword evidence="2" id="KW-0812">Transmembrane</keyword>
<feature type="compositionally biased region" description="Basic and acidic residues" evidence="1">
    <location>
        <begin position="631"/>
        <end position="640"/>
    </location>
</feature>
<keyword evidence="2" id="KW-0472">Membrane</keyword>
<feature type="compositionally biased region" description="Basic and acidic residues" evidence="1">
    <location>
        <begin position="364"/>
        <end position="388"/>
    </location>
</feature>
<feature type="compositionally biased region" description="Polar residues" evidence="1">
    <location>
        <begin position="411"/>
        <end position="421"/>
    </location>
</feature>
<feature type="region of interest" description="Disordered" evidence="1">
    <location>
        <begin position="654"/>
        <end position="676"/>
    </location>
</feature>
<protein>
    <submittedName>
        <fullName evidence="3">Uncharacterized protein</fullName>
    </submittedName>
</protein>
<feature type="region of interest" description="Disordered" evidence="1">
    <location>
        <begin position="269"/>
        <end position="342"/>
    </location>
</feature>
<organism evidence="3 4">
    <name type="scientific">Dendryphion nanum</name>
    <dbReference type="NCBI Taxonomy" id="256645"/>
    <lineage>
        <taxon>Eukaryota</taxon>
        <taxon>Fungi</taxon>
        <taxon>Dikarya</taxon>
        <taxon>Ascomycota</taxon>
        <taxon>Pezizomycotina</taxon>
        <taxon>Dothideomycetes</taxon>
        <taxon>Pleosporomycetidae</taxon>
        <taxon>Pleosporales</taxon>
        <taxon>Torulaceae</taxon>
        <taxon>Dendryphion</taxon>
    </lineage>
</organism>
<dbReference type="Proteomes" id="UP000700596">
    <property type="component" value="Unassembled WGS sequence"/>
</dbReference>
<feature type="compositionally biased region" description="Low complexity" evidence="1">
    <location>
        <begin position="521"/>
        <end position="534"/>
    </location>
</feature>
<feature type="region of interest" description="Disordered" evidence="1">
    <location>
        <begin position="182"/>
        <end position="229"/>
    </location>
</feature>
<feature type="region of interest" description="Disordered" evidence="1">
    <location>
        <begin position="79"/>
        <end position="152"/>
    </location>
</feature>
<feature type="compositionally biased region" description="Basic and acidic residues" evidence="1">
    <location>
        <begin position="659"/>
        <end position="676"/>
    </location>
</feature>
<keyword evidence="4" id="KW-1185">Reference proteome</keyword>
<feature type="region of interest" description="Disordered" evidence="1">
    <location>
        <begin position="606"/>
        <end position="640"/>
    </location>
</feature>
<evidence type="ECO:0000313" key="4">
    <source>
        <dbReference type="Proteomes" id="UP000700596"/>
    </source>
</evidence>
<proteinExistence type="predicted"/>
<feature type="compositionally biased region" description="Polar residues" evidence="1">
    <location>
        <begin position="291"/>
        <end position="305"/>
    </location>
</feature>
<evidence type="ECO:0000313" key="3">
    <source>
        <dbReference type="EMBL" id="KAH7139395.1"/>
    </source>
</evidence>
<feature type="compositionally biased region" description="Polar residues" evidence="1">
    <location>
        <begin position="123"/>
        <end position="137"/>
    </location>
</feature>
<comment type="caution">
    <text evidence="3">The sequence shown here is derived from an EMBL/GenBank/DDBJ whole genome shotgun (WGS) entry which is preliminary data.</text>
</comment>
<accession>A0A9P9EJL9</accession>
<feature type="region of interest" description="Disordered" evidence="1">
    <location>
        <begin position="360"/>
        <end position="571"/>
    </location>
</feature>
<keyword evidence="2" id="KW-1133">Transmembrane helix</keyword>
<gene>
    <name evidence="3" type="ORF">B0J11DRAFT_516704</name>
</gene>
<dbReference type="AlphaFoldDB" id="A0A9P9EJL9"/>
<feature type="compositionally biased region" description="Polar residues" evidence="1">
    <location>
        <begin position="439"/>
        <end position="456"/>
    </location>
</feature>
<feature type="compositionally biased region" description="Polar residues" evidence="1">
    <location>
        <begin position="326"/>
        <end position="342"/>
    </location>
</feature>
<name>A0A9P9EJL9_9PLEO</name>
<feature type="transmembrane region" description="Helical" evidence="2">
    <location>
        <begin position="722"/>
        <end position="740"/>
    </location>
</feature>
<feature type="compositionally biased region" description="Acidic residues" evidence="1">
    <location>
        <begin position="609"/>
        <end position="620"/>
    </location>
</feature>
<feature type="compositionally biased region" description="Polar residues" evidence="1">
    <location>
        <begin position="207"/>
        <end position="224"/>
    </location>
</feature>
<dbReference type="EMBL" id="JAGMWT010000001">
    <property type="protein sequence ID" value="KAH7139395.1"/>
    <property type="molecule type" value="Genomic_DNA"/>
</dbReference>
<evidence type="ECO:0000256" key="1">
    <source>
        <dbReference type="SAM" id="MobiDB-lite"/>
    </source>
</evidence>
<sequence>MSVRRPLQPLSPLSANIVGAKHSYITKVSAGANVDALTTMDAQTTDDNVQDSGSVVSGLTSVTGDDDFDRLMLQNARDEKRMQDALRGNIRPFSKARTHPRVGLTLDNLERNSAALGEPGNRPNESPGSSNGSTRSNPPYHPPAQWGRKGRVKRNWLRTITSDSEQQSGAQEDTVDSLVEDATPNQRGHSADLPLPSIEDSPLSHKGSFQRTPVSNRQPHIQRQSDSDEDYSIDFNEASLIASTPYMPRSHVLDDIRQREMESLKEQALTTNRLDRIREKSPAETRRPKSITENATSNRENSTVPLENAAHEGIPSEMRPRKRTNSWKTIGKSQAVTGQTGQQAIPSPITVYKKSFGTVGMVESGDKDKDTVKRPSVHRREDSHELLRRLARVSNTPSPGGLNGARPQTAPAKQSDSSSPITLGAEPSPPTLNDPPIKNSIQQAPAEKSTNIQGPQPTLEEPLVEDGKRPSTAPASAFGHEPADIDATPMPMEQSLFNAKTPKVTGAWVETPAPRTHSKSIDPPGSPSSSPTKQSPRKGSPKKSKEPVLEGQKEVNREEVEPIRPKLPKSALEAIVEEAKASGRKYHHLDSLGDSTIDSLEDLIAPAGEDSEGPECEDDTLQGLELPTEPPRNEAERQRQQELAQLHKMNQRLRAARTSIRDASRGMKRVESRVEHVGEDGQRTKVVYRDCPCAAEGHNGPQTSVWEGLKRMFRDPRIQKRAGLTWLSIGLLMFLGWFILEVYACDKYCHPIYASKMVGYGVNPDAPDFPFVIPTMLYRWTLKPFKPFWEPLWNIIVWMLGGTYDFLFANETGTGHVAAATTQRMASKIVSQATETLETVFSMDDDEVIY</sequence>
<reference evidence="3" key="1">
    <citation type="journal article" date="2021" name="Nat. Commun.">
        <title>Genetic determinants of endophytism in the Arabidopsis root mycobiome.</title>
        <authorList>
            <person name="Mesny F."/>
            <person name="Miyauchi S."/>
            <person name="Thiergart T."/>
            <person name="Pickel B."/>
            <person name="Atanasova L."/>
            <person name="Karlsson M."/>
            <person name="Huettel B."/>
            <person name="Barry K.W."/>
            <person name="Haridas S."/>
            <person name="Chen C."/>
            <person name="Bauer D."/>
            <person name="Andreopoulos W."/>
            <person name="Pangilinan J."/>
            <person name="LaButti K."/>
            <person name="Riley R."/>
            <person name="Lipzen A."/>
            <person name="Clum A."/>
            <person name="Drula E."/>
            <person name="Henrissat B."/>
            <person name="Kohler A."/>
            <person name="Grigoriev I.V."/>
            <person name="Martin F.M."/>
            <person name="Hacquard S."/>
        </authorList>
    </citation>
    <scope>NUCLEOTIDE SEQUENCE</scope>
    <source>
        <strain evidence="3">MPI-CAGE-CH-0243</strain>
    </source>
</reference>
<dbReference type="OrthoDB" id="3439035at2759"/>
<feature type="compositionally biased region" description="Basic and acidic residues" evidence="1">
    <location>
        <begin position="273"/>
        <end position="287"/>
    </location>
</feature>
<feature type="compositionally biased region" description="Basic and acidic residues" evidence="1">
    <location>
        <begin position="543"/>
        <end position="564"/>
    </location>
</feature>
<evidence type="ECO:0000256" key="2">
    <source>
        <dbReference type="SAM" id="Phobius"/>
    </source>
</evidence>